<comment type="caution">
    <text evidence="7">The sequence shown here is derived from an EMBL/GenBank/DDBJ whole genome shotgun (WGS) entry which is preliminary data.</text>
</comment>
<evidence type="ECO:0000256" key="3">
    <source>
        <dbReference type="ARBA" id="ARBA00023270"/>
    </source>
</evidence>
<dbReference type="OrthoDB" id="9782828at2"/>
<feature type="binding site" evidence="6">
    <location>
        <position position="44"/>
    </location>
    <ligand>
        <name>pyruvate</name>
        <dbReference type="ChEBI" id="CHEBI:15361"/>
    </ligand>
</feature>
<proteinExistence type="inferred from homology"/>
<sequence length="278" mass="28283">MGILHVPLITPFNAAGAVAPGPLEELAHSVLDDGAAGLVALGTTAEAAVLDADERRLVTEVVTRVCRERGAHLTVGAGSNDTRSTIEALAKTGADAALVPVPYFTRPSEAGVIAHFEALAEASPLPLIVYNIPYRTGRVLGADTVRRLAAIPAVVGIKHAVGGIDQDTVALVRDVPLLAGDDVFAPALFALGAAGGILASAHLATDRWVRLAGSYDAGLGHELAALAAAVFAEPNPTVIKAVLHAQGRIPTPDVRLPLLPAAPAAARTAEAALAAVRP</sequence>
<keyword evidence="8" id="KW-1185">Reference proteome</keyword>
<evidence type="ECO:0000313" key="8">
    <source>
        <dbReference type="Proteomes" id="UP000305778"/>
    </source>
</evidence>
<accession>A0A4U0SJY5</accession>
<feature type="binding site" evidence="6">
    <location>
        <position position="197"/>
    </location>
    <ligand>
        <name>pyruvate</name>
        <dbReference type="ChEBI" id="CHEBI:15361"/>
    </ligand>
</feature>
<dbReference type="PROSITE" id="PS00666">
    <property type="entry name" value="DHDPS_2"/>
    <property type="match status" value="1"/>
</dbReference>
<dbReference type="Gene3D" id="3.20.20.70">
    <property type="entry name" value="Aldolase class I"/>
    <property type="match status" value="1"/>
</dbReference>
<keyword evidence="3" id="KW-0704">Schiff base</keyword>
<dbReference type="InterPro" id="IPR013785">
    <property type="entry name" value="Aldolase_TIM"/>
</dbReference>
<dbReference type="EMBL" id="SUMC01000031">
    <property type="protein sequence ID" value="TKA08391.1"/>
    <property type="molecule type" value="Genomic_DNA"/>
</dbReference>
<evidence type="ECO:0000256" key="5">
    <source>
        <dbReference type="PIRSR" id="PIRSR001365-1"/>
    </source>
</evidence>
<dbReference type="PANTHER" id="PTHR12128:SF66">
    <property type="entry name" value="4-HYDROXY-2-OXOGLUTARATE ALDOLASE, MITOCHONDRIAL"/>
    <property type="match status" value="1"/>
</dbReference>
<keyword evidence="2 4" id="KW-0456">Lyase</keyword>
<dbReference type="PANTHER" id="PTHR12128">
    <property type="entry name" value="DIHYDRODIPICOLINATE SYNTHASE"/>
    <property type="match status" value="1"/>
</dbReference>
<reference evidence="7 8" key="1">
    <citation type="submission" date="2019-04" db="EMBL/GenBank/DDBJ databases">
        <title>Streptomyces oryziradicis sp. nov., a novel actinomycete isolated from rhizosphere soil of rice (Oryza sativa L.).</title>
        <authorList>
            <person name="Li C."/>
        </authorList>
    </citation>
    <scope>NUCLEOTIDE SEQUENCE [LARGE SCALE GENOMIC DNA]</scope>
    <source>
        <strain evidence="7 8">NEAU-C40</strain>
    </source>
</reference>
<dbReference type="GO" id="GO:0008840">
    <property type="term" value="F:4-hydroxy-tetrahydrodipicolinate synthase activity"/>
    <property type="evidence" value="ECO:0007669"/>
    <property type="project" value="TreeGrafter"/>
</dbReference>
<dbReference type="SUPFAM" id="SSF51569">
    <property type="entry name" value="Aldolase"/>
    <property type="match status" value="1"/>
</dbReference>
<dbReference type="Proteomes" id="UP000305778">
    <property type="component" value="Unassembled WGS sequence"/>
</dbReference>
<dbReference type="AlphaFoldDB" id="A0A4U0SJY5"/>
<dbReference type="RefSeq" id="WP_136726770.1">
    <property type="nucleotide sequence ID" value="NZ_SUMC01000031.1"/>
</dbReference>
<dbReference type="InterPro" id="IPR020625">
    <property type="entry name" value="Schiff_base-form_aldolases_AS"/>
</dbReference>
<comment type="similarity">
    <text evidence="1 4">Belongs to the DapA family.</text>
</comment>
<dbReference type="Pfam" id="PF00701">
    <property type="entry name" value="DHDPS"/>
    <property type="match status" value="1"/>
</dbReference>
<feature type="active site" description="Proton donor/acceptor" evidence="5">
    <location>
        <position position="130"/>
    </location>
</feature>
<evidence type="ECO:0000313" key="7">
    <source>
        <dbReference type="EMBL" id="TKA08391.1"/>
    </source>
</evidence>
<dbReference type="GO" id="GO:0044281">
    <property type="term" value="P:small molecule metabolic process"/>
    <property type="evidence" value="ECO:0007669"/>
    <property type="project" value="UniProtKB-ARBA"/>
</dbReference>
<evidence type="ECO:0000256" key="4">
    <source>
        <dbReference type="PIRNR" id="PIRNR001365"/>
    </source>
</evidence>
<organism evidence="7 8">
    <name type="scientific">Actinacidiphila oryziradicis</name>
    <dbReference type="NCBI Taxonomy" id="2571141"/>
    <lineage>
        <taxon>Bacteria</taxon>
        <taxon>Bacillati</taxon>
        <taxon>Actinomycetota</taxon>
        <taxon>Actinomycetes</taxon>
        <taxon>Kitasatosporales</taxon>
        <taxon>Streptomycetaceae</taxon>
        <taxon>Actinacidiphila</taxon>
    </lineage>
</organism>
<name>A0A4U0SJY5_9ACTN</name>
<evidence type="ECO:0000256" key="6">
    <source>
        <dbReference type="PIRSR" id="PIRSR001365-2"/>
    </source>
</evidence>
<evidence type="ECO:0000256" key="1">
    <source>
        <dbReference type="ARBA" id="ARBA00007592"/>
    </source>
</evidence>
<feature type="active site" description="Schiff-base intermediate with substrate" evidence="5">
    <location>
        <position position="158"/>
    </location>
</feature>
<dbReference type="PRINTS" id="PR00146">
    <property type="entry name" value="DHPICSNTHASE"/>
</dbReference>
<gene>
    <name evidence="7" type="ORF">FCI23_28285</name>
</gene>
<dbReference type="PIRSF" id="PIRSF001365">
    <property type="entry name" value="DHDPS"/>
    <property type="match status" value="1"/>
</dbReference>
<dbReference type="InterPro" id="IPR002220">
    <property type="entry name" value="DapA-like"/>
</dbReference>
<evidence type="ECO:0000256" key="2">
    <source>
        <dbReference type="ARBA" id="ARBA00023239"/>
    </source>
</evidence>
<protein>
    <submittedName>
        <fullName evidence="7">4-hydroxy-tetrahydrodipicolinate synthase</fullName>
    </submittedName>
</protein>
<dbReference type="SMART" id="SM01130">
    <property type="entry name" value="DHDPS"/>
    <property type="match status" value="1"/>
</dbReference>